<dbReference type="AlphaFoldDB" id="A0A392SGW2"/>
<dbReference type="EMBL" id="LXQA010368835">
    <property type="protein sequence ID" value="MCI47200.1"/>
    <property type="molecule type" value="Genomic_DNA"/>
</dbReference>
<keyword evidence="2" id="KW-1185">Reference proteome</keyword>
<evidence type="ECO:0000313" key="1">
    <source>
        <dbReference type="EMBL" id="MCI47200.1"/>
    </source>
</evidence>
<sequence length="25" mass="2974">TFLWFKSVQAANKEAEEQDKRDGYL</sequence>
<dbReference type="Proteomes" id="UP000265520">
    <property type="component" value="Unassembled WGS sequence"/>
</dbReference>
<evidence type="ECO:0000313" key="2">
    <source>
        <dbReference type="Proteomes" id="UP000265520"/>
    </source>
</evidence>
<comment type="caution">
    <text evidence="1">The sequence shown here is derived from an EMBL/GenBank/DDBJ whole genome shotgun (WGS) entry which is preliminary data.</text>
</comment>
<protein>
    <submittedName>
        <fullName evidence="1">Uncharacterized protein</fullName>
    </submittedName>
</protein>
<organism evidence="1 2">
    <name type="scientific">Trifolium medium</name>
    <dbReference type="NCBI Taxonomy" id="97028"/>
    <lineage>
        <taxon>Eukaryota</taxon>
        <taxon>Viridiplantae</taxon>
        <taxon>Streptophyta</taxon>
        <taxon>Embryophyta</taxon>
        <taxon>Tracheophyta</taxon>
        <taxon>Spermatophyta</taxon>
        <taxon>Magnoliopsida</taxon>
        <taxon>eudicotyledons</taxon>
        <taxon>Gunneridae</taxon>
        <taxon>Pentapetalae</taxon>
        <taxon>rosids</taxon>
        <taxon>fabids</taxon>
        <taxon>Fabales</taxon>
        <taxon>Fabaceae</taxon>
        <taxon>Papilionoideae</taxon>
        <taxon>50 kb inversion clade</taxon>
        <taxon>NPAAA clade</taxon>
        <taxon>Hologalegina</taxon>
        <taxon>IRL clade</taxon>
        <taxon>Trifolieae</taxon>
        <taxon>Trifolium</taxon>
    </lineage>
</organism>
<reference evidence="1 2" key="1">
    <citation type="journal article" date="2018" name="Front. Plant Sci.">
        <title>Red Clover (Trifolium pratense) and Zigzag Clover (T. medium) - A Picture of Genomic Similarities and Differences.</title>
        <authorList>
            <person name="Dluhosova J."/>
            <person name="Istvanek J."/>
            <person name="Nedelnik J."/>
            <person name="Repkova J."/>
        </authorList>
    </citation>
    <scope>NUCLEOTIDE SEQUENCE [LARGE SCALE GENOMIC DNA]</scope>
    <source>
        <strain evidence="2">cv. 10/8</strain>
        <tissue evidence="1">Leaf</tissue>
    </source>
</reference>
<feature type="non-terminal residue" evidence="1">
    <location>
        <position position="1"/>
    </location>
</feature>
<accession>A0A392SGW2</accession>
<name>A0A392SGW2_9FABA</name>
<proteinExistence type="predicted"/>